<proteinExistence type="predicted"/>
<dbReference type="GO" id="GO:0003723">
    <property type="term" value="F:RNA binding"/>
    <property type="evidence" value="ECO:0007669"/>
    <property type="project" value="UniProtKB-KW"/>
</dbReference>
<keyword evidence="1" id="KW-0694">RNA-binding</keyword>
<reference evidence="4" key="1">
    <citation type="submission" date="2017-01" db="EMBL/GenBank/DDBJ databases">
        <authorList>
            <person name="Wang Y."/>
            <person name="White M."/>
            <person name="Kvist S."/>
            <person name="Moncalvo J.-M."/>
        </authorList>
    </citation>
    <scope>NUCLEOTIDE SEQUENCE [LARGE SCALE GENOMIC DNA]</scope>
    <source>
        <strain evidence="4">ID-206-W2</strain>
    </source>
</reference>
<dbReference type="EMBL" id="LSSM01002817">
    <property type="protein sequence ID" value="OMJ20210.1"/>
    <property type="molecule type" value="Genomic_DNA"/>
</dbReference>
<dbReference type="Pfam" id="PF08777">
    <property type="entry name" value="RRM_3"/>
    <property type="match status" value="1"/>
</dbReference>
<dbReference type="InterPro" id="IPR012677">
    <property type="entry name" value="Nucleotide-bd_a/b_plait_sf"/>
</dbReference>
<keyword evidence="4" id="KW-1185">Reference proteome</keyword>
<dbReference type="OrthoDB" id="439993at2759"/>
<sequence length="95" mass="10766">MYKDSLRPSGIKTGSIVRVHGISPNSTHKVICQMFSFFQNADYIDYKEGSISAYLAFNSIESAENLVEHFASKKLYHLNGNESELVDCLENKPKY</sequence>
<dbReference type="InterPro" id="IPR014886">
    <property type="entry name" value="La_xRRM"/>
</dbReference>
<evidence type="ECO:0000313" key="4">
    <source>
        <dbReference type="Proteomes" id="UP000187429"/>
    </source>
</evidence>
<dbReference type="SUPFAM" id="SSF54928">
    <property type="entry name" value="RNA-binding domain, RBD"/>
    <property type="match status" value="1"/>
</dbReference>
<dbReference type="InterPro" id="IPR035979">
    <property type="entry name" value="RBD_domain_sf"/>
</dbReference>
<feature type="domain" description="XRRM" evidence="2">
    <location>
        <begin position="14"/>
        <end position="75"/>
    </location>
</feature>
<organism evidence="3 4">
    <name type="scientific">Smittium culicis</name>
    <dbReference type="NCBI Taxonomy" id="133412"/>
    <lineage>
        <taxon>Eukaryota</taxon>
        <taxon>Fungi</taxon>
        <taxon>Fungi incertae sedis</taxon>
        <taxon>Zoopagomycota</taxon>
        <taxon>Kickxellomycotina</taxon>
        <taxon>Harpellomycetes</taxon>
        <taxon>Harpellales</taxon>
        <taxon>Legeriomycetaceae</taxon>
        <taxon>Smittium</taxon>
    </lineage>
</organism>
<comment type="caution">
    <text evidence="3">The sequence shown here is derived from an EMBL/GenBank/DDBJ whole genome shotgun (WGS) entry which is preliminary data.</text>
</comment>
<accession>A0A1R1XZY1</accession>
<protein>
    <recommendedName>
        <fullName evidence="2">XRRM domain-containing protein</fullName>
    </recommendedName>
</protein>
<dbReference type="Gene3D" id="3.30.70.330">
    <property type="match status" value="1"/>
</dbReference>
<evidence type="ECO:0000259" key="2">
    <source>
        <dbReference type="Pfam" id="PF08777"/>
    </source>
</evidence>
<dbReference type="Proteomes" id="UP000187429">
    <property type="component" value="Unassembled WGS sequence"/>
</dbReference>
<name>A0A1R1XZY1_9FUNG</name>
<gene>
    <name evidence="3" type="ORF">AYI69_g6299</name>
</gene>
<evidence type="ECO:0000256" key="1">
    <source>
        <dbReference type="ARBA" id="ARBA00022884"/>
    </source>
</evidence>
<evidence type="ECO:0000313" key="3">
    <source>
        <dbReference type="EMBL" id="OMJ20210.1"/>
    </source>
</evidence>
<dbReference type="AlphaFoldDB" id="A0A1R1XZY1"/>